<evidence type="ECO:0000313" key="3">
    <source>
        <dbReference type="Proteomes" id="UP000248961"/>
    </source>
</evidence>
<gene>
    <name evidence="2" type="ORF">BO97DRAFT_478441</name>
</gene>
<proteinExistence type="predicted"/>
<organism evidence="2 3">
    <name type="scientific">Aspergillus homomorphus (strain CBS 101889)</name>
    <dbReference type="NCBI Taxonomy" id="1450537"/>
    <lineage>
        <taxon>Eukaryota</taxon>
        <taxon>Fungi</taxon>
        <taxon>Dikarya</taxon>
        <taxon>Ascomycota</taxon>
        <taxon>Pezizomycotina</taxon>
        <taxon>Eurotiomycetes</taxon>
        <taxon>Eurotiomycetidae</taxon>
        <taxon>Eurotiales</taxon>
        <taxon>Aspergillaceae</taxon>
        <taxon>Aspergillus</taxon>
        <taxon>Aspergillus subgen. Circumdati</taxon>
    </lineage>
</organism>
<dbReference type="PANTHER" id="PTHR21310">
    <property type="entry name" value="AMINOGLYCOSIDE PHOSPHOTRANSFERASE-RELATED-RELATED"/>
    <property type="match status" value="1"/>
</dbReference>
<dbReference type="GeneID" id="37204914"/>
<name>A0A395HWC4_ASPHC</name>
<dbReference type="Pfam" id="PF01636">
    <property type="entry name" value="APH"/>
    <property type="match status" value="1"/>
</dbReference>
<dbReference type="VEuPathDB" id="FungiDB:BO97DRAFT_478441"/>
<dbReference type="Proteomes" id="UP000248961">
    <property type="component" value="Unassembled WGS sequence"/>
</dbReference>
<accession>A0A395HWC4</accession>
<evidence type="ECO:0000259" key="1">
    <source>
        <dbReference type="Pfam" id="PF01636"/>
    </source>
</evidence>
<feature type="domain" description="Aminoglycoside phosphotransferase" evidence="1">
    <location>
        <begin position="65"/>
        <end position="315"/>
    </location>
</feature>
<dbReference type="STRING" id="1450537.A0A395HWC4"/>
<dbReference type="SUPFAM" id="SSF56112">
    <property type="entry name" value="Protein kinase-like (PK-like)"/>
    <property type="match status" value="1"/>
</dbReference>
<evidence type="ECO:0000313" key="2">
    <source>
        <dbReference type="EMBL" id="RAL11725.1"/>
    </source>
</evidence>
<reference evidence="2 3" key="1">
    <citation type="submission" date="2018-02" db="EMBL/GenBank/DDBJ databases">
        <title>The genomes of Aspergillus section Nigri reveals drivers in fungal speciation.</title>
        <authorList>
            <consortium name="DOE Joint Genome Institute"/>
            <person name="Vesth T.C."/>
            <person name="Nybo J."/>
            <person name="Theobald S."/>
            <person name="Brandl J."/>
            <person name="Frisvad J.C."/>
            <person name="Nielsen K.F."/>
            <person name="Lyhne E.K."/>
            <person name="Kogle M.E."/>
            <person name="Kuo A."/>
            <person name="Riley R."/>
            <person name="Clum A."/>
            <person name="Nolan M."/>
            <person name="Lipzen A."/>
            <person name="Salamov A."/>
            <person name="Henrissat B."/>
            <person name="Wiebenga A."/>
            <person name="De vries R.P."/>
            <person name="Grigoriev I.V."/>
            <person name="Mortensen U.H."/>
            <person name="Andersen M.R."/>
            <person name="Baker S.E."/>
        </authorList>
    </citation>
    <scope>NUCLEOTIDE SEQUENCE [LARGE SCALE GENOMIC DNA]</scope>
    <source>
        <strain evidence="2 3">CBS 101889</strain>
    </source>
</reference>
<dbReference type="InterPro" id="IPR051678">
    <property type="entry name" value="AGP_Transferase"/>
</dbReference>
<protein>
    <recommendedName>
        <fullName evidence="1">Aminoglycoside phosphotransferase domain-containing protein</fullName>
    </recommendedName>
</protein>
<keyword evidence="3" id="KW-1185">Reference proteome</keyword>
<dbReference type="RefSeq" id="XP_025550879.1">
    <property type="nucleotide sequence ID" value="XM_025700625.1"/>
</dbReference>
<dbReference type="InterPro" id="IPR011009">
    <property type="entry name" value="Kinase-like_dom_sf"/>
</dbReference>
<dbReference type="EMBL" id="KZ824287">
    <property type="protein sequence ID" value="RAL11725.1"/>
    <property type="molecule type" value="Genomic_DNA"/>
</dbReference>
<dbReference type="Gene3D" id="3.90.1200.10">
    <property type="match status" value="1"/>
</dbReference>
<dbReference type="OrthoDB" id="5412996at2759"/>
<dbReference type="InterPro" id="IPR002575">
    <property type="entry name" value="Aminoglycoside_PTrfase"/>
</dbReference>
<dbReference type="Gene3D" id="3.30.200.20">
    <property type="entry name" value="Phosphorylase Kinase, domain 1"/>
    <property type="match status" value="1"/>
</dbReference>
<dbReference type="PANTHER" id="PTHR21310:SF37">
    <property type="entry name" value="AMINOGLYCOSIDE PHOSPHOTRANSFERASE DOMAIN-CONTAINING PROTEIN"/>
    <property type="match status" value="1"/>
</dbReference>
<dbReference type="AlphaFoldDB" id="A0A395HWC4"/>
<sequence length="512" mass="58555">MDFDDISLATFDELQREWFKQCSRSGSGICALADRYRQRDDCFLRSMHRGSFNFSIRLHWEDEEDDWLIRFPIPGKSMFSDDKVYREAVLMNYIAKETNIPIPKVICYGKAADNPTGLGPFIIMTWVEGKKMSDVLREQNNMDDSAVDMLNPNIDLNVLKRLYGQMAEVLISLWSLDFDKIGSLVEDSATGKPAINGRPLTQEENELIRVGGLKVEDLPPQQTYHSSTAYVKSLLDLQWTQLTKQRNSVYDSEDCRSKYACRQLMKAIALNFVSGHDDGPFKLFCDDLSPGNVLVDDSLEIVAVIDWEFAYAAPAQFAASIPWWLLLRRPDYLIDDIGPDSFFDAFLPKANLFLQALTECEQARGLSETDDQLSVLMQRSIEDRSAWFMLACRKVASVDLIYWDMLDEYCWGPRVSMADRGHTLTGLGEMHRGREDFVRLKIRQRREYDRDLGKETDVIYEPPTALAASQTTPQPHIQPLNSSSRLFLKGLATGLAFGLSVTLILHRFRRWA</sequence>